<reference evidence="1 2" key="1">
    <citation type="submission" date="2014-04" db="EMBL/GenBank/DDBJ databases">
        <title>Genome assembly of Hyalangium minutum DSM 14724.</title>
        <authorList>
            <person name="Sharma G."/>
            <person name="Subramanian S."/>
        </authorList>
    </citation>
    <scope>NUCLEOTIDE SEQUENCE [LARGE SCALE GENOMIC DNA]</scope>
    <source>
        <strain evidence="1 2">DSM 14724</strain>
    </source>
</reference>
<protein>
    <submittedName>
        <fullName evidence="1">Uncharacterized protein</fullName>
    </submittedName>
</protein>
<comment type="caution">
    <text evidence="1">The sequence shown here is derived from an EMBL/GenBank/DDBJ whole genome shotgun (WGS) entry which is preliminary data.</text>
</comment>
<accession>A0A085WHR9</accession>
<organism evidence="1 2">
    <name type="scientific">Hyalangium minutum</name>
    <dbReference type="NCBI Taxonomy" id="394096"/>
    <lineage>
        <taxon>Bacteria</taxon>
        <taxon>Pseudomonadati</taxon>
        <taxon>Myxococcota</taxon>
        <taxon>Myxococcia</taxon>
        <taxon>Myxococcales</taxon>
        <taxon>Cystobacterineae</taxon>
        <taxon>Archangiaceae</taxon>
        <taxon>Hyalangium</taxon>
    </lineage>
</organism>
<dbReference type="Proteomes" id="UP000028725">
    <property type="component" value="Unassembled WGS sequence"/>
</dbReference>
<name>A0A085WHR9_9BACT</name>
<evidence type="ECO:0000313" key="1">
    <source>
        <dbReference type="EMBL" id="KFE67232.1"/>
    </source>
</evidence>
<dbReference type="AlphaFoldDB" id="A0A085WHR9"/>
<evidence type="ECO:0000313" key="2">
    <source>
        <dbReference type="Proteomes" id="UP000028725"/>
    </source>
</evidence>
<gene>
    <name evidence="1" type="ORF">DB31_8585</name>
</gene>
<proteinExistence type="predicted"/>
<dbReference type="EMBL" id="JMCB01000008">
    <property type="protein sequence ID" value="KFE67232.1"/>
    <property type="molecule type" value="Genomic_DNA"/>
</dbReference>
<sequence>MDKCGWKVPPGFSTEMDWFELYAVSPEGKVLARYPYSP</sequence>
<keyword evidence="2" id="KW-1185">Reference proteome</keyword>